<reference evidence="3 4" key="1">
    <citation type="submission" date="2019-02" db="EMBL/GenBank/DDBJ databases">
        <title>Deep-cultivation of Planctomycetes and their phenomic and genomic characterization uncovers novel biology.</title>
        <authorList>
            <person name="Wiegand S."/>
            <person name="Jogler M."/>
            <person name="Boedeker C."/>
            <person name="Pinto D."/>
            <person name="Vollmers J."/>
            <person name="Rivas-Marin E."/>
            <person name="Kohn T."/>
            <person name="Peeters S.H."/>
            <person name="Heuer A."/>
            <person name="Rast P."/>
            <person name="Oberbeckmann S."/>
            <person name="Bunk B."/>
            <person name="Jeske O."/>
            <person name="Meyerdierks A."/>
            <person name="Storesund J.E."/>
            <person name="Kallscheuer N."/>
            <person name="Luecker S."/>
            <person name="Lage O.M."/>
            <person name="Pohl T."/>
            <person name="Merkel B.J."/>
            <person name="Hornburger P."/>
            <person name="Mueller R.-W."/>
            <person name="Bruemmer F."/>
            <person name="Labrenz M."/>
            <person name="Spormann A.M."/>
            <person name="Op den Camp H."/>
            <person name="Overmann J."/>
            <person name="Amann R."/>
            <person name="Jetten M.S.M."/>
            <person name="Mascher T."/>
            <person name="Medema M.H."/>
            <person name="Devos D.P."/>
            <person name="Kaster A.-K."/>
            <person name="Ovreas L."/>
            <person name="Rohde M."/>
            <person name="Galperin M.Y."/>
            <person name="Jogler C."/>
        </authorList>
    </citation>
    <scope>NUCLEOTIDE SEQUENCE [LARGE SCALE GENOMIC DNA]</scope>
    <source>
        <strain evidence="3 4">ElP</strain>
    </source>
</reference>
<dbReference type="SUPFAM" id="SSF53756">
    <property type="entry name" value="UDP-Glycosyltransferase/glycogen phosphorylase"/>
    <property type="match status" value="1"/>
</dbReference>
<dbReference type="AlphaFoldDB" id="A0A518H5F7"/>
<organism evidence="3 4">
    <name type="scientific">Tautonia plasticadhaerens</name>
    <dbReference type="NCBI Taxonomy" id="2527974"/>
    <lineage>
        <taxon>Bacteria</taxon>
        <taxon>Pseudomonadati</taxon>
        <taxon>Planctomycetota</taxon>
        <taxon>Planctomycetia</taxon>
        <taxon>Isosphaerales</taxon>
        <taxon>Isosphaeraceae</taxon>
        <taxon>Tautonia</taxon>
    </lineage>
</organism>
<dbReference type="GO" id="GO:0016757">
    <property type="term" value="F:glycosyltransferase activity"/>
    <property type="evidence" value="ECO:0007669"/>
    <property type="project" value="UniProtKB-KW"/>
</dbReference>
<proteinExistence type="predicted"/>
<evidence type="ECO:0000313" key="4">
    <source>
        <dbReference type="Proteomes" id="UP000317835"/>
    </source>
</evidence>
<evidence type="ECO:0000259" key="2">
    <source>
        <dbReference type="Pfam" id="PF13439"/>
    </source>
</evidence>
<dbReference type="Pfam" id="PF13439">
    <property type="entry name" value="Glyco_transf_4"/>
    <property type="match status" value="1"/>
</dbReference>
<dbReference type="InterPro" id="IPR001296">
    <property type="entry name" value="Glyco_trans_1"/>
</dbReference>
<dbReference type="InterPro" id="IPR028098">
    <property type="entry name" value="Glyco_trans_4-like_N"/>
</dbReference>
<sequence length="409" mass="45042">MEAGPHVQIGPPPAVDRRPGPVRVALVHDWLTGMRGGEKCLEVLCRAFPASPLFTLIHRRGEMSPPIEAMDVRTSPLQRFPGIFEHYRHLLPLMPMAARSWRPAGVDVVVSLSHCVAKAVRVPRGVPHLCYCFTPMRYAWDGRSAYLDAWAGKPVRRSLAGATLDRLRDWDRDTARGVSQFVAISETVRRRIARCYGRDSRVIPPPVDTNFYTPDPAARRDDAPYLCVSALVPYKKLEHAVSACSASGRELVVIGSGPERPRLERIAGPTVRFLGWQPDEVIRDHYRGCRALLFPGDEDFGIVPAEAMACGAPVIALNRGGVAETVDDRVGLLYDEPGPEGLLRAIEAFEAGGGVRDGELARKKAEALAPEVFRDRMLRLIDELVEGRAVLPTPRLPGRARLGARRLAG</sequence>
<protein>
    <submittedName>
        <fullName evidence="3">GDP-mannose-dependent alpha-(1-6)-phosphatidylinositol monomannoside mannosyltransferase</fullName>
    </submittedName>
</protein>
<gene>
    <name evidence="3" type="primary">pimB_4</name>
    <name evidence="3" type="ORF">ElP_39880</name>
</gene>
<dbReference type="OrthoDB" id="9801609at2"/>
<dbReference type="Gene3D" id="3.40.50.2000">
    <property type="entry name" value="Glycogen Phosphorylase B"/>
    <property type="match status" value="2"/>
</dbReference>
<feature type="domain" description="Glycosyltransferase subfamily 4-like N-terminal" evidence="2">
    <location>
        <begin position="36"/>
        <end position="210"/>
    </location>
</feature>
<keyword evidence="4" id="KW-1185">Reference proteome</keyword>
<dbReference type="PANTHER" id="PTHR45947:SF3">
    <property type="entry name" value="SULFOQUINOVOSYL TRANSFERASE SQD2"/>
    <property type="match status" value="1"/>
</dbReference>
<accession>A0A518H5F7</accession>
<evidence type="ECO:0000259" key="1">
    <source>
        <dbReference type="Pfam" id="PF00534"/>
    </source>
</evidence>
<name>A0A518H5F7_9BACT</name>
<dbReference type="EMBL" id="CP036426">
    <property type="protein sequence ID" value="QDV36077.1"/>
    <property type="molecule type" value="Genomic_DNA"/>
</dbReference>
<keyword evidence="3" id="KW-0808">Transferase</keyword>
<feature type="domain" description="Glycosyl transferase family 1" evidence="1">
    <location>
        <begin position="220"/>
        <end position="352"/>
    </location>
</feature>
<dbReference type="InterPro" id="IPR050194">
    <property type="entry name" value="Glycosyltransferase_grp1"/>
</dbReference>
<keyword evidence="3" id="KW-0328">Glycosyltransferase</keyword>
<dbReference type="KEGG" id="tpla:ElP_39880"/>
<dbReference type="PANTHER" id="PTHR45947">
    <property type="entry name" value="SULFOQUINOVOSYL TRANSFERASE SQD2"/>
    <property type="match status" value="1"/>
</dbReference>
<dbReference type="Pfam" id="PF00534">
    <property type="entry name" value="Glycos_transf_1"/>
    <property type="match status" value="1"/>
</dbReference>
<evidence type="ECO:0000313" key="3">
    <source>
        <dbReference type="EMBL" id="QDV36077.1"/>
    </source>
</evidence>
<dbReference type="Proteomes" id="UP000317835">
    <property type="component" value="Chromosome"/>
</dbReference>